<sequence length="72" mass="7768">MLALSLVTLFVAAIALIISFKIDDDVFKAAVRFTSVAFSLVTLFCAPWILKLSLVAVSLAIASLSSWSTENF</sequence>
<dbReference type="RefSeq" id="WP_229638726.1">
    <property type="nucleotide sequence ID" value="NZ_JADWDC010000003.1"/>
</dbReference>
<keyword evidence="2" id="KW-1185">Reference proteome</keyword>
<organism evidence="1 2">
    <name type="scientific">Waterburya agarophytonicola KI4</name>
    <dbReference type="NCBI Taxonomy" id="2874699"/>
    <lineage>
        <taxon>Bacteria</taxon>
        <taxon>Bacillati</taxon>
        <taxon>Cyanobacteriota</taxon>
        <taxon>Cyanophyceae</taxon>
        <taxon>Pleurocapsales</taxon>
        <taxon>Hyellaceae</taxon>
        <taxon>Waterburya</taxon>
        <taxon>Waterburya agarophytonicola</taxon>
    </lineage>
</organism>
<proteinExistence type="predicted"/>
<dbReference type="EMBL" id="JADWDC010000003">
    <property type="protein sequence ID" value="MCC0175726.1"/>
    <property type="molecule type" value="Genomic_DNA"/>
</dbReference>
<dbReference type="AlphaFoldDB" id="A0A964BPD7"/>
<reference evidence="1" key="1">
    <citation type="journal article" date="2021" name="Antonie Van Leeuwenhoek">
        <title>Draft genome and description of Waterburya agarophytonicola gen. nov. sp. nov. (Pleurocapsales, Cyanobacteria): a seaweed symbiont.</title>
        <authorList>
            <person name="Bonthond G."/>
            <person name="Shalygin S."/>
            <person name="Bayer T."/>
            <person name="Weinberger F."/>
        </authorList>
    </citation>
    <scope>NUCLEOTIDE SEQUENCE</scope>
    <source>
        <strain evidence="1">KI4</strain>
    </source>
</reference>
<protein>
    <submittedName>
        <fullName evidence="1">Uncharacterized protein</fullName>
    </submittedName>
</protein>
<evidence type="ECO:0000313" key="2">
    <source>
        <dbReference type="Proteomes" id="UP000729733"/>
    </source>
</evidence>
<gene>
    <name evidence="1" type="ORF">I4641_01870</name>
</gene>
<evidence type="ECO:0000313" key="1">
    <source>
        <dbReference type="EMBL" id="MCC0175726.1"/>
    </source>
</evidence>
<name>A0A964BPD7_9CYAN</name>
<comment type="caution">
    <text evidence="1">The sequence shown here is derived from an EMBL/GenBank/DDBJ whole genome shotgun (WGS) entry which is preliminary data.</text>
</comment>
<dbReference type="Proteomes" id="UP000729733">
    <property type="component" value="Unassembled WGS sequence"/>
</dbReference>
<accession>A0A964BPD7</accession>